<evidence type="ECO:0000313" key="2">
    <source>
        <dbReference type="Proteomes" id="UP001143856"/>
    </source>
</evidence>
<organism evidence="1 2">
    <name type="scientific">Xylaria curta</name>
    <dbReference type="NCBI Taxonomy" id="42375"/>
    <lineage>
        <taxon>Eukaryota</taxon>
        <taxon>Fungi</taxon>
        <taxon>Dikarya</taxon>
        <taxon>Ascomycota</taxon>
        <taxon>Pezizomycotina</taxon>
        <taxon>Sordariomycetes</taxon>
        <taxon>Xylariomycetidae</taxon>
        <taxon>Xylariales</taxon>
        <taxon>Xylariaceae</taxon>
        <taxon>Xylaria</taxon>
    </lineage>
</organism>
<keyword evidence="2" id="KW-1185">Reference proteome</keyword>
<evidence type="ECO:0000313" key="1">
    <source>
        <dbReference type="EMBL" id="KAJ2992752.1"/>
    </source>
</evidence>
<sequence>MKASSVSLLSYTNFRVYYSRLMKTSIRRRRGVAARSLVNVDVSIGFQLLSPPRVSPTYLNQFNSSTVEVKASTITEHFLYSPGYACELRKKNVDCCYWHRRWNAMRMKAFENAGRQDGRQDRRQSANNRLRTRYISPYHENPVDFEKYDREMNKLNADRACCHEGRDDDCDKCAVSKAKQRKTVKPPPRPLATGCAADFQIFGKSPSQTTAASE</sequence>
<comment type="caution">
    <text evidence="1">The sequence shown here is derived from an EMBL/GenBank/DDBJ whole genome shotgun (WGS) entry which is preliminary data.</text>
</comment>
<reference evidence="1" key="1">
    <citation type="submission" date="2022-10" db="EMBL/GenBank/DDBJ databases">
        <title>Genome Sequence of Xylaria curta.</title>
        <authorList>
            <person name="Buettner E."/>
        </authorList>
    </citation>
    <scope>NUCLEOTIDE SEQUENCE</scope>
    <source>
        <strain evidence="1">Babe10</strain>
    </source>
</reference>
<gene>
    <name evidence="1" type="ORF">NUW58_g2061</name>
</gene>
<dbReference type="EMBL" id="JAPDGR010000250">
    <property type="protein sequence ID" value="KAJ2992752.1"/>
    <property type="molecule type" value="Genomic_DNA"/>
</dbReference>
<protein>
    <submittedName>
        <fullName evidence="1">Uncharacterized protein</fullName>
    </submittedName>
</protein>
<name>A0ACC1PHJ3_9PEZI</name>
<accession>A0ACC1PHJ3</accession>
<dbReference type="Proteomes" id="UP001143856">
    <property type="component" value="Unassembled WGS sequence"/>
</dbReference>
<proteinExistence type="predicted"/>